<dbReference type="PANTHER" id="PTHR11827">
    <property type="entry name" value="SOLUTE CARRIER FAMILY 12, CATION COTRANSPORTERS"/>
    <property type="match status" value="1"/>
</dbReference>
<feature type="transmembrane region" description="Helical" evidence="14">
    <location>
        <begin position="625"/>
        <end position="648"/>
    </location>
</feature>
<keyword evidence="7" id="KW-0630">Potassium</keyword>
<keyword evidence="10 14" id="KW-0472">Membrane</keyword>
<keyword evidence="5 14" id="KW-0812">Transmembrane</keyword>
<evidence type="ECO:0000313" key="16">
    <source>
        <dbReference type="EMBL" id="KAG7160609.1"/>
    </source>
</evidence>
<protein>
    <recommendedName>
        <fullName evidence="12">Solute carrier family 12 member 8</fullName>
    </recommendedName>
</protein>
<evidence type="ECO:0000259" key="15">
    <source>
        <dbReference type="Pfam" id="PF00324"/>
    </source>
</evidence>
<feature type="domain" description="Amino acid permease/ SLC12A" evidence="15">
    <location>
        <begin position="26"/>
        <end position="396"/>
    </location>
</feature>
<feature type="transmembrane region" description="Helical" evidence="14">
    <location>
        <begin position="214"/>
        <end position="235"/>
    </location>
</feature>
<keyword evidence="3" id="KW-0813">Transport</keyword>
<evidence type="ECO:0000256" key="6">
    <source>
        <dbReference type="ARBA" id="ARBA00022847"/>
    </source>
</evidence>
<dbReference type="GO" id="GO:0015379">
    <property type="term" value="F:potassium:chloride symporter activity"/>
    <property type="evidence" value="ECO:0007669"/>
    <property type="project" value="TreeGrafter"/>
</dbReference>
<reference evidence="16" key="1">
    <citation type="journal article" date="2021" name="Sci. Adv.">
        <title>The American lobster genome reveals insights on longevity, neural, and immune adaptations.</title>
        <authorList>
            <person name="Polinski J.M."/>
            <person name="Zimin A.V."/>
            <person name="Clark K.F."/>
            <person name="Kohn A.B."/>
            <person name="Sadowski N."/>
            <person name="Timp W."/>
            <person name="Ptitsyn A."/>
            <person name="Khanna P."/>
            <person name="Romanova D.Y."/>
            <person name="Williams P."/>
            <person name="Greenwood S.J."/>
            <person name="Moroz L.L."/>
            <person name="Walt D.R."/>
            <person name="Bodnar A.G."/>
        </authorList>
    </citation>
    <scope>NUCLEOTIDE SEQUENCE</scope>
    <source>
        <strain evidence="16">GMGI-L3</strain>
    </source>
</reference>
<evidence type="ECO:0000256" key="5">
    <source>
        <dbReference type="ARBA" id="ARBA00022692"/>
    </source>
</evidence>
<evidence type="ECO:0000256" key="1">
    <source>
        <dbReference type="ARBA" id="ARBA00004141"/>
    </source>
</evidence>
<name>A0A8J5MR72_HOMAM</name>
<evidence type="ECO:0000313" key="17">
    <source>
        <dbReference type="Proteomes" id="UP000747542"/>
    </source>
</evidence>
<dbReference type="InterPro" id="IPR004842">
    <property type="entry name" value="SLC12A_fam"/>
</dbReference>
<keyword evidence="8 14" id="KW-1133">Transmembrane helix</keyword>
<dbReference type="InterPro" id="IPR004841">
    <property type="entry name" value="AA-permease/SLC12A_dom"/>
</dbReference>
<evidence type="ECO:0000256" key="14">
    <source>
        <dbReference type="SAM" id="Phobius"/>
    </source>
</evidence>
<evidence type="ECO:0000256" key="4">
    <source>
        <dbReference type="ARBA" id="ARBA00022538"/>
    </source>
</evidence>
<feature type="transmembrane region" description="Helical" evidence="14">
    <location>
        <begin position="289"/>
        <end position="310"/>
    </location>
</feature>
<feature type="transmembrane region" description="Helical" evidence="14">
    <location>
        <begin position="518"/>
        <end position="543"/>
    </location>
</feature>
<feature type="compositionally biased region" description="Basic and acidic residues" evidence="13">
    <location>
        <begin position="450"/>
        <end position="468"/>
    </location>
</feature>
<evidence type="ECO:0000256" key="7">
    <source>
        <dbReference type="ARBA" id="ARBA00022958"/>
    </source>
</evidence>
<feature type="transmembrane region" description="Helical" evidence="14">
    <location>
        <begin position="247"/>
        <end position="269"/>
    </location>
</feature>
<feature type="transmembrane region" description="Helical" evidence="14">
    <location>
        <begin position="54"/>
        <end position="75"/>
    </location>
</feature>
<keyword evidence="11" id="KW-0868">Chloride</keyword>
<feature type="transmembrane region" description="Helical" evidence="14">
    <location>
        <begin position="87"/>
        <end position="107"/>
    </location>
</feature>
<keyword evidence="9" id="KW-0406">Ion transport</keyword>
<dbReference type="AlphaFoldDB" id="A0A8J5MR72"/>
<feature type="transmembrane region" description="Helical" evidence="14">
    <location>
        <begin position="140"/>
        <end position="160"/>
    </location>
</feature>
<feature type="non-terminal residue" evidence="16">
    <location>
        <position position="694"/>
    </location>
</feature>
<proteinExistence type="inferred from homology"/>
<evidence type="ECO:0000256" key="9">
    <source>
        <dbReference type="ARBA" id="ARBA00023065"/>
    </source>
</evidence>
<keyword evidence="17" id="KW-1185">Reference proteome</keyword>
<feature type="transmembrane region" description="Helical" evidence="14">
    <location>
        <begin position="364"/>
        <end position="386"/>
    </location>
</feature>
<dbReference type="EMBL" id="JAHLQT010031306">
    <property type="protein sequence ID" value="KAG7160609.1"/>
    <property type="molecule type" value="Genomic_DNA"/>
</dbReference>
<evidence type="ECO:0000256" key="2">
    <source>
        <dbReference type="ARBA" id="ARBA00010593"/>
    </source>
</evidence>
<feature type="compositionally biased region" description="Low complexity" evidence="13">
    <location>
        <begin position="470"/>
        <end position="481"/>
    </location>
</feature>
<comment type="similarity">
    <text evidence="2">Belongs to the SLC12A transporter family.</text>
</comment>
<evidence type="ECO:0000256" key="12">
    <source>
        <dbReference type="ARBA" id="ARBA00073711"/>
    </source>
</evidence>
<gene>
    <name evidence="16" type="primary">Slc12A8-L</name>
    <name evidence="16" type="ORF">Hamer_G001901</name>
</gene>
<feature type="region of interest" description="Disordered" evidence="13">
    <location>
        <begin position="441"/>
        <end position="489"/>
    </location>
</feature>
<comment type="caution">
    <text evidence="16">The sequence shown here is derived from an EMBL/GenBank/DDBJ whole genome shotgun (WGS) entry which is preliminary data.</text>
</comment>
<evidence type="ECO:0000256" key="10">
    <source>
        <dbReference type="ARBA" id="ARBA00023136"/>
    </source>
</evidence>
<evidence type="ECO:0000256" key="8">
    <source>
        <dbReference type="ARBA" id="ARBA00022989"/>
    </source>
</evidence>
<evidence type="ECO:0000256" key="11">
    <source>
        <dbReference type="ARBA" id="ARBA00023214"/>
    </source>
</evidence>
<comment type="subcellular location">
    <subcellularLocation>
        <location evidence="1">Membrane</location>
        <topology evidence="1">Multi-pass membrane protein</topology>
    </subcellularLocation>
</comment>
<dbReference type="Gene3D" id="1.20.1740.10">
    <property type="entry name" value="Amino acid/polyamine transporter I"/>
    <property type="match status" value="1"/>
</dbReference>
<dbReference type="FunFam" id="1.20.1740.10:FF:000030">
    <property type="entry name" value="solute carrier family 12 member 8"/>
    <property type="match status" value="1"/>
</dbReference>
<keyword evidence="6" id="KW-0769">Symport</keyword>
<accession>A0A8J5MR72</accession>
<dbReference type="GO" id="GO:0006884">
    <property type="term" value="P:cell volume homeostasis"/>
    <property type="evidence" value="ECO:0007669"/>
    <property type="project" value="TreeGrafter"/>
</dbReference>
<feature type="transmembrane region" description="Helical" evidence="14">
    <location>
        <begin position="165"/>
        <end position="184"/>
    </location>
</feature>
<sequence>MVGDVPWWKSTFFVSERVLFGTWDGVFTSCLVNLLGVIVFLRAGWVVGEAGVPLAALVVIVSVVVVLTSVVSAVGICERTRMESGGIYFLISHVLGSQVGGSVGLVYCFGQTVGISLCVTGFGESMAELLDLPWVWAEKAIGSGALLLLALINIAGVKWVIKVQFLLLLLVVLAALDFVFGSFLDHSDKEGVTGWSGVTWANNTSPGYTSGTSWFTVLGVFFPTVTGIMAGINMSGDLRNPARDIPVGTLSALGLSTVLYLGFVVVLGATVERHVLLTDYMITEKVSALGVLLLAGLYTTTLSSTLASLYGSPRVLQSIAAENVVPILASLAKGKGPNKVPVLSLVVTVIITLIFLFVGRINTLAPIVTMPFLATYATIDYAYFALAMTADIQRAREARFRGQTFGTPTFDSRGAGGTNDLDHLFPERITHKKVITTAASSGTSSLVSSPDDHSSIKSDTDHSTKEEESVGSGVTTGEGVTPHTGGPAGMMGISSKPAHWYSYLCNRWLSLLGVGVKLAMMLCVHWAYGLITLLTTLLIYIYIGQAAPGGPPGIATEFVFLRWLKNKQQSAEYDQVVVTPLHPGVEVTANQLTEENEDFAARSRYHQSTPGQALPDLPEPQLYCAFYSMFWLYSTVYLKYGHIILLSLRAVKGIKGISKYCYCQIFGVNILFSPQAIFCHDAGAGLLTFSILIH</sequence>
<organism evidence="16 17">
    <name type="scientific">Homarus americanus</name>
    <name type="common">American lobster</name>
    <dbReference type="NCBI Taxonomy" id="6706"/>
    <lineage>
        <taxon>Eukaryota</taxon>
        <taxon>Metazoa</taxon>
        <taxon>Ecdysozoa</taxon>
        <taxon>Arthropoda</taxon>
        <taxon>Crustacea</taxon>
        <taxon>Multicrustacea</taxon>
        <taxon>Malacostraca</taxon>
        <taxon>Eumalacostraca</taxon>
        <taxon>Eucarida</taxon>
        <taxon>Decapoda</taxon>
        <taxon>Pleocyemata</taxon>
        <taxon>Astacidea</taxon>
        <taxon>Nephropoidea</taxon>
        <taxon>Nephropidae</taxon>
        <taxon>Homarus</taxon>
    </lineage>
</organism>
<dbReference type="GO" id="GO:0055064">
    <property type="term" value="P:chloride ion homeostasis"/>
    <property type="evidence" value="ECO:0007669"/>
    <property type="project" value="TreeGrafter"/>
</dbReference>
<evidence type="ECO:0000256" key="3">
    <source>
        <dbReference type="ARBA" id="ARBA00022448"/>
    </source>
</evidence>
<dbReference type="GO" id="GO:0055075">
    <property type="term" value="P:potassium ion homeostasis"/>
    <property type="evidence" value="ECO:0007669"/>
    <property type="project" value="TreeGrafter"/>
</dbReference>
<feature type="transmembrane region" description="Helical" evidence="14">
    <location>
        <begin position="340"/>
        <end position="358"/>
    </location>
</feature>
<dbReference type="GO" id="GO:0016020">
    <property type="term" value="C:membrane"/>
    <property type="evidence" value="ECO:0007669"/>
    <property type="project" value="UniProtKB-SubCell"/>
</dbReference>
<dbReference type="Pfam" id="PF00324">
    <property type="entry name" value="AA_permease"/>
    <property type="match status" value="1"/>
</dbReference>
<dbReference type="GO" id="GO:1990573">
    <property type="term" value="P:potassium ion import across plasma membrane"/>
    <property type="evidence" value="ECO:0007669"/>
    <property type="project" value="TreeGrafter"/>
</dbReference>
<feature type="transmembrane region" description="Helical" evidence="14">
    <location>
        <begin position="26"/>
        <end position="48"/>
    </location>
</feature>
<evidence type="ECO:0000256" key="13">
    <source>
        <dbReference type="SAM" id="MobiDB-lite"/>
    </source>
</evidence>
<dbReference type="PANTHER" id="PTHR11827:SF6">
    <property type="entry name" value="SOLUTE CARRIER FAMILY 12 MEMBER 8"/>
    <property type="match status" value="1"/>
</dbReference>
<keyword evidence="4" id="KW-0633">Potassium transport</keyword>
<dbReference type="Proteomes" id="UP000747542">
    <property type="component" value="Unassembled WGS sequence"/>
</dbReference>